<organism evidence="3 4">
    <name type="scientific">Leptospira ognonensis</name>
    <dbReference type="NCBI Taxonomy" id="2484945"/>
    <lineage>
        <taxon>Bacteria</taxon>
        <taxon>Pseudomonadati</taxon>
        <taxon>Spirochaetota</taxon>
        <taxon>Spirochaetia</taxon>
        <taxon>Leptospirales</taxon>
        <taxon>Leptospiraceae</taxon>
        <taxon>Leptospira</taxon>
    </lineage>
</organism>
<evidence type="ECO:0000259" key="2">
    <source>
        <dbReference type="SMART" id="SM00899"/>
    </source>
</evidence>
<dbReference type="Gene3D" id="2.30.30.90">
    <property type="match status" value="1"/>
</dbReference>
<dbReference type="AlphaFoldDB" id="A0A4R9JQZ6"/>
<evidence type="ECO:0000313" key="3">
    <source>
        <dbReference type="EMBL" id="TGL54904.1"/>
    </source>
</evidence>
<dbReference type="InterPro" id="IPR038157">
    <property type="entry name" value="FeoA_core_dom"/>
</dbReference>
<dbReference type="RefSeq" id="WP_135625586.1">
    <property type="nucleotide sequence ID" value="NZ_RQGD01000062.1"/>
</dbReference>
<dbReference type="Pfam" id="PF04023">
    <property type="entry name" value="FeoA"/>
    <property type="match status" value="1"/>
</dbReference>
<reference evidence="3" key="1">
    <citation type="journal article" date="2019" name="PLoS Negl. Trop. Dis.">
        <title>Revisiting the worldwide diversity of Leptospira species in the environment.</title>
        <authorList>
            <person name="Vincent A.T."/>
            <person name="Schiettekatte O."/>
            <person name="Bourhy P."/>
            <person name="Veyrier F.J."/>
            <person name="Picardeau M."/>
        </authorList>
    </citation>
    <scope>NUCLEOTIDE SEQUENCE [LARGE SCALE GENOMIC DNA]</scope>
    <source>
        <strain evidence="3">201702476</strain>
    </source>
</reference>
<keyword evidence="1" id="KW-0408">Iron</keyword>
<evidence type="ECO:0000313" key="4">
    <source>
        <dbReference type="Proteomes" id="UP000297693"/>
    </source>
</evidence>
<feature type="domain" description="Ferrous iron transporter FeoA-like" evidence="2">
    <location>
        <begin position="2"/>
        <end position="77"/>
    </location>
</feature>
<dbReference type="SUPFAM" id="SSF50037">
    <property type="entry name" value="C-terminal domain of transcriptional repressors"/>
    <property type="match status" value="1"/>
</dbReference>
<sequence length="78" mass="8675">MISLAELSEKEKGKVLTFDRSFISASQITELLELGFYPGAEIKCLETSPLLDKMIFSIGGIKVGLRIKDCQHIMVQTN</sequence>
<dbReference type="GO" id="GO:0046914">
    <property type="term" value="F:transition metal ion binding"/>
    <property type="evidence" value="ECO:0007669"/>
    <property type="project" value="InterPro"/>
</dbReference>
<name>A0A4R9JQZ6_9LEPT</name>
<keyword evidence="4" id="KW-1185">Reference proteome</keyword>
<comment type="caution">
    <text evidence="3">The sequence shown here is derived from an EMBL/GenBank/DDBJ whole genome shotgun (WGS) entry which is preliminary data.</text>
</comment>
<dbReference type="SMART" id="SM00899">
    <property type="entry name" value="FeoA"/>
    <property type="match status" value="1"/>
</dbReference>
<dbReference type="OrthoDB" id="340130at2"/>
<evidence type="ECO:0000256" key="1">
    <source>
        <dbReference type="ARBA" id="ARBA00023004"/>
    </source>
</evidence>
<gene>
    <name evidence="3" type="ORF">EHQ58_18655</name>
</gene>
<protein>
    <submittedName>
        <fullName evidence="3">Ferrous iron transport protein A</fullName>
    </submittedName>
</protein>
<dbReference type="EMBL" id="RQGD01000062">
    <property type="protein sequence ID" value="TGL54904.1"/>
    <property type="molecule type" value="Genomic_DNA"/>
</dbReference>
<proteinExistence type="predicted"/>
<dbReference type="InterPro" id="IPR008988">
    <property type="entry name" value="Transcriptional_repressor_C"/>
</dbReference>
<dbReference type="Proteomes" id="UP000297693">
    <property type="component" value="Unassembled WGS sequence"/>
</dbReference>
<dbReference type="InterPro" id="IPR007167">
    <property type="entry name" value="Fe-transptr_FeoA-like"/>
</dbReference>
<accession>A0A4R9JQZ6</accession>